<keyword evidence="3" id="KW-1185">Reference proteome</keyword>
<gene>
    <name evidence="2" type="ORF">QBC35DRAFT_458718</name>
</gene>
<feature type="compositionally biased region" description="Acidic residues" evidence="1">
    <location>
        <begin position="591"/>
        <end position="628"/>
    </location>
</feature>
<sequence>MDWITTQHVLSSTSASNTATRNTIAGNTANNLTAGTPHGSPPVVVVVISDDEDEVPPVRQLLTPQSLTKNNNRRQQPAYDRSPTPARSSNNRRIQAIPFNLPRQRAQPKRRHHELDDGDNDVIIVRQRPALSARKRLRPEVIDLTSDRPMRPKPDPQASYYGHKDEDAIVVNPNPEAFRRDMRSLLGESTCSIAVRPAPPAPQRLPTPEVSVRVAETVSNIEGKDYLLQIPVEIRDKIYRLLLVSPKPIPVKSLWSEAIQSSTTRRSSRRGNVDESSFDFIIDARILRVCRQTAMEGARVLYSENSFRYLLRDPKVVDERRLQETAGRSTRVATRAQKISERNTIHLNRYGHLIRHMSLELESNRTGPEYKALLAAALGMLVKPTSFRLHTLTIAVSPLFERDNRDATPEDDGDDDTIANHRSLTVVDFFSRGSAITKALQGIHMSFLRVHVHVNSHLNDDDSSSEEEEDDDDAVRLPKPSKHHLETTLDLRLTKRHLETLRADGGLAVNDRVWVNDKLMREKQAREAEAAEDALGRLRRHIEEACLYPEAATRIFGIWENHEAAELRRQKQKEREDALFNEEGYVSCADSDSDSDADDEDSDENDDSDEEEEEEEDDESEGEDDEEGEMPKKFRSLVISIDRINGEWKAYRP</sequence>
<feature type="region of interest" description="Disordered" evidence="1">
    <location>
        <begin position="580"/>
        <end position="636"/>
    </location>
</feature>
<dbReference type="EMBL" id="MU864352">
    <property type="protein sequence ID" value="KAK4192992.1"/>
    <property type="molecule type" value="Genomic_DNA"/>
</dbReference>
<evidence type="ECO:0000256" key="1">
    <source>
        <dbReference type="SAM" id="MobiDB-lite"/>
    </source>
</evidence>
<proteinExistence type="predicted"/>
<dbReference type="AlphaFoldDB" id="A0AAN6X6F4"/>
<organism evidence="2 3">
    <name type="scientific">Podospora australis</name>
    <dbReference type="NCBI Taxonomy" id="1536484"/>
    <lineage>
        <taxon>Eukaryota</taxon>
        <taxon>Fungi</taxon>
        <taxon>Dikarya</taxon>
        <taxon>Ascomycota</taxon>
        <taxon>Pezizomycotina</taxon>
        <taxon>Sordariomycetes</taxon>
        <taxon>Sordariomycetidae</taxon>
        <taxon>Sordariales</taxon>
        <taxon>Podosporaceae</taxon>
        <taxon>Podospora</taxon>
    </lineage>
</organism>
<protein>
    <submittedName>
        <fullName evidence="2">Uncharacterized protein</fullName>
    </submittedName>
</protein>
<accession>A0AAN6X6F4</accession>
<reference evidence="2" key="1">
    <citation type="journal article" date="2023" name="Mol. Phylogenet. Evol.">
        <title>Genome-scale phylogeny and comparative genomics of the fungal order Sordariales.</title>
        <authorList>
            <person name="Hensen N."/>
            <person name="Bonometti L."/>
            <person name="Westerberg I."/>
            <person name="Brannstrom I.O."/>
            <person name="Guillou S."/>
            <person name="Cros-Aarteil S."/>
            <person name="Calhoun S."/>
            <person name="Haridas S."/>
            <person name="Kuo A."/>
            <person name="Mondo S."/>
            <person name="Pangilinan J."/>
            <person name="Riley R."/>
            <person name="LaButti K."/>
            <person name="Andreopoulos B."/>
            <person name="Lipzen A."/>
            <person name="Chen C."/>
            <person name="Yan M."/>
            <person name="Daum C."/>
            <person name="Ng V."/>
            <person name="Clum A."/>
            <person name="Steindorff A."/>
            <person name="Ohm R.A."/>
            <person name="Martin F."/>
            <person name="Silar P."/>
            <person name="Natvig D.O."/>
            <person name="Lalanne C."/>
            <person name="Gautier V."/>
            <person name="Ament-Velasquez S.L."/>
            <person name="Kruys A."/>
            <person name="Hutchinson M.I."/>
            <person name="Powell A.J."/>
            <person name="Barry K."/>
            <person name="Miller A.N."/>
            <person name="Grigoriev I.V."/>
            <person name="Debuchy R."/>
            <person name="Gladieux P."/>
            <person name="Hiltunen Thoren M."/>
            <person name="Johannesson H."/>
        </authorList>
    </citation>
    <scope>NUCLEOTIDE SEQUENCE</scope>
    <source>
        <strain evidence="2">PSN309</strain>
    </source>
</reference>
<comment type="caution">
    <text evidence="2">The sequence shown here is derived from an EMBL/GenBank/DDBJ whole genome shotgun (WGS) entry which is preliminary data.</text>
</comment>
<feature type="compositionally biased region" description="Acidic residues" evidence="1">
    <location>
        <begin position="461"/>
        <end position="473"/>
    </location>
</feature>
<reference evidence="2" key="2">
    <citation type="submission" date="2023-05" db="EMBL/GenBank/DDBJ databases">
        <authorList>
            <consortium name="Lawrence Berkeley National Laboratory"/>
            <person name="Steindorff A."/>
            <person name="Hensen N."/>
            <person name="Bonometti L."/>
            <person name="Westerberg I."/>
            <person name="Brannstrom I.O."/>
            <person name="Guillou S."/>
            <person name="Cros-Aarteil S."/>
            <person name="Calhoun S."/>
            <person name="Haridas S."/>
            <person name="Kuo A."/>
            <person name="Mondo S."/>
            <person name="Pangilinan J."/>
            <person name="Riley R."/>
            <person name="Labutti K."/>
            <person name="Andreopoulos B."/>
            <person name="Lipzen A."/>
            <person name="Chen C."/>
            <person name="Yanf M."/>
            <person name="Daum C."/>
            <person name="Ng V."/>
            <person name="Clum A."/>
            <person name="Ohm R."/>
            <person name="Martin F."/>
            <person name="Silar P."/>
            <person name="Natvig D."/>
            <person name="Lalanne C."/>
            <person name="Gautier V."/>
            <person name="Ament-Velasquez S.L."/>
            <person name="Kruys A."/>
            <person name="Hutchinson M.I."/>
            <person name="Powell A.J."/>
            <person name="Barry K."/>
            <person name="Miller A.N."/>
            <person name="Grigoriev I.V."/>
            <person name="Debuchy R."/>
            <person name="Gladieux P."/>
            <person name="Thoren M.H."/>
            <person name="Johannesson H."/>
        </authorList>
    </citation>
    <scope>NUCLEOTIDE SEQUENCE</scope>
    <source>
        <strain evidence="2">PSN309</strain>
    </source>
</reference>
<feature type="compositionally biased region" description="Polar residues" evidence="1">
    <location>
        <begin position="62"/>
        <end position="75"/>
    </location>
</feature>
<evidence type="ECO:0000313" key="2">
    <source>
        <dbReference type="EMBL" id="KAK4192992.1"/>
    </source>
</evidence>
<feature type="region of interest" description="Disordered" evidence="1">
    <location>
        <begin position="457"/>
        <end position="481"/>
    </location>
</feature>
<feature type="region of interest" description="Disordered" evidence="1">
    <location>
        <begin position="58"/>
        <end position="115"/>
    </location>
</feature>
<evidence type="ECO:0000313" key="3">
    <source>
        <dbReference type="Proteomes" id="UP001302126"/>
    </source>
</evidence>
<dbReference type="Proteomes" id="UP001302126">
    <property type="component" value="Unassembled WGS sequence"/>
</dbReference>
<name>A0AAN6X6F4_9PEZI</name>